<dbReference type="Gene3D" id="3.90.1310.10">
    <property type="entry name" value="Penicillin-binding protein 2a (Domain 2)"/>
    <property type="match status" value="1"/>
</dbReference>
<sequence>MNNERKNILARTYLVSAFILLFAVSVFGRLIYIQTHDTEKYKNLAQTTNFRNIEVPAARGNLYASDGILLATTITKYDIYMDMKTIRKELYLDSIISLCDSLERMFGKPSKYFYEKLNHERAKKNQYMVLAKGLDYEQFARLKKFPILNKGQNKGGFIVERRTERIKTISGFGSRTLGFDDSRGKSGLEGAFSAYLKGKNGKEIQQRINQKQWKPINIEIEPQDGDNVYTTIDMRIQDIAYSALQDQLEKSEADHGCAIVMDVKSGKIVALTNLQRTKNGTYDDLRNFAVWEASEPGSTFKSISMLALLDDGYVEPETTVNIGNGSWNYRNFTVKDDHGHGVITLSQVLSQSSNVGISKVVEKYYSKNPSDFINKINNWGINKKTGIDIPGESSPYIPKYDKTWSPISLPWMSFGYGVKLTPLQILTFYNGVANGGKLMKPQLLEKIERKGVITQKFTPIVLNKKMASDKAITNLKQMLAYAVEMGTSRSIYTPNLSMAGKTGTAQVEYWNKGKGRLYQASFCGFFPVNNPEYSCIVVINKPRNGYYGSQVAAPVFKEIAGKVYLKKPLNLPKEEENKESYNIKKLITSSLKPNFDTSTHFVPNVVGYYGRDAIPALENLGLKVVYTGEGKVIQQSIIGHPIKKGMTIYLKLRA</sequence>
<reference evidence="6 7" key="1">
    <citation type="submission" date="2018-02" db="EMBL/GenBank/DDBJ databases">
        <title>Genome sequences of Apibacter spp., gut symbionts of Asian honey bees.</title>
        <authorList>
            <person name="Kwong W.K."/>
            <person name="Steele M.I."/>
            <person name="Moran N.A."/>
        </authorList>
    </citation>
    <scope>NUCLEOTIDE SEQUENCE [LARGE SCALE GENOMIC DNA]</scope>
    <source>
        <strain evidence="7">wkB301</strain>
    </source>
</reference>
<dbReference type="SUPFAM" id="SSF54184">
    <property type="entry name" value="Penicillin-binding protein 2x (pbp-2x), c-terminal domain"/>
    <property type="match status" value="1"/>
</dbReference>
<dbReference type="Pfam" id="PF00905">
    <property type="entry name" value="Transpeptidase"/>
    <property type="match status" value="1"/>
</dbReference>
<dbReference type="SUPFAM" id="SSF56601">
    <property type="entry name" value="beta-lactamase/transpeptidase-like"/>
    <property type="match status" value="1"/>
</dbReference>
<dbReference type="EMBL" id="PSZM01000046">
    <property type="protein sequence ID" value="PQL90406.1"/>
    <property type="molecule type" value="Genomic_DNA"/>
</dbReference>
<dbReference type="SMART" id="SM00740">
    <property type="entry name" value="PASTA"/>
    <property type="match status" value="1"/>
</dbReference>
<dbReference type="GO" id="GO:0005886">
    <property type="term" value="C:plasma membrane"/>
    <property type="evidence" value="ECO:0007669"/>
    <property type="project" value="TreeGrafter"/>
</dbReference>
<dbReference type="InterPro" id="IPR005543">
    <property type="entry name" value="PASTA_dom"/>
</dbReference>
<keyword evidence="2" id="KW-0378">Hydrolase</keyword>
<evidence type="ECO:0000256" key="2">
    <source>
        <dbReference type="ARBA" id="ARBA00022645"/>
    </source>
</evidence>
<dbReference type="PANTHER" id="PTHR30627">
    <property type="entry name" value="PEPTIDOGLYCAN D,D-TRANSPEPTIDASE"/>
    <property type="match status" value="1"/>
</dbReference>
<dbReference type="InterPro" id="IPR036138">
    <property type="entry name" value="PBP_dimer_sf"/>
</dbReference>
<evidence type="ECO:0000256" key="3">
    <source>
        <dbReference type="ARBA" id="ARBA00023136"/>
    </source>
</evidence>
<dbReference type="Proteomes" id="UP000238042">
    <property type="component" value="Unassembled WGS sequence"/>
</dbReference>
<keyword evidence="4" id="KW-1133">Transmembrane helix</keyword>
<gene>
    <name evidence="6" type="ORF">C4S77_10950</name>
</gene>
<dbReference type="GO" id="GO:0071555">
    <property type="term" value="P:cell wall organization"/>
    <property type="evidence" value="ECO:0007669"/>
    <property type="project" value="TreeGrafter"/>
</dbReference>
<comment type="subcellular location">
    <subcellularLocation>
        <location evidence="1">Membrane</location>
    </subcellularLocation>
</comment>
<dbReference type="SUPFAM" id="SSF56519">
    <property type="entry name" value="Penicillin binding protein dimerisation domain"/>
    <property type="match status" value="1"/>
</dbReference>
<accession>A0A2S8A7D0</accession>
<dbReference type="Gene3D" id="3.40.710.10">
    <property type="entry name" value="DD-peptidase/beta-lactamase superfamily"/>
    <property type="match status" value="1"/>
</dbReference>
<evidence type="ECO:0000313" key="7">
    <source>
        <dbReference type="Proteomes" id="UP000238042"/>
    </source>
</evidence>
<dbReference type="AlphaFoldDB" id="A0A2S8A7D0"/>
<keyword evidence="2" id="KW-0645">Protease</keyword>
<evidence type="ECO:0000313" key="6">
    <source>
        <dbReference type="EMBL" id="PQL90406.1"/>
    </source>
</evidence>
<dbReference type="GO" id="GO:0004180">
    <property type="term" value="F:carboxypeptidase activity"/>
    <property type="evidence" value="ECO:0007669"/>
    <property type="project" value="UniProtKB-KW"/>
</dbReference>
<keyword evidence="3 4" id="KW-0472">Membrane</keyword>
<evidence type="ECO:0000256" key="1">
    <source>
        <dbReference type="ARBA" id="ARBA00004370"/>
    </source>
</evidence>
<dbReference type="InterPro" id="IPR001460">
    <property type="entry name" value="PCN-bd_Tpept"/>
</dbReference>
<organism evidence="6 7">
    <name type="scientific">Apibacter adventoris</name>
    <dbReference type="NCBI Taxonomy" id="1679466"/>
    <lineage>
        <taxon>Bacteria</taxon>
        <taxon>Pseudomonadati</taxon>
        <taxon>Bacteroidota</taxon>
        <taxon>Flavobacteriia</taxon>
        <taxon>Flavobacteriales</taxon>
        <taxon>Weeksellaceae</taxon>
        <taxon>Apibacter</taxon>
    </lineage>
</organism>
<keyword evidence="4" id="KW-0812">Transmembrane</keyword>
<evidence type="ECO:0000256" key="4">
    <source>
        <dbReference type="SAM" id="Phobius"/>
    </source>
</evidence>
<dbReference type="GO" id="GO:0008658">
    <property type="term" value="F:penicillin binding"/>
    <property type="evidence" value="ECO:0007669"/>
    <property type="project" value="InterPro"/>
</dbReference>
<dbReference type="RefSeq" id="WP_105247581.1">
    <property type="nucleotide sequence ID" value="NZ_PSZM01000046.1"/>
</dbReference>
<comment type="caution">
    <text evidence="6">The sequence shown here is derived from an EMBL/GenBank/DDBJ whole genome shotgun (WGS) entry which is preliminary data.</text>
</comment>
<dbReference type="InterPro" id="IPR012338">
    <property type="entry name" value="Beta-lactam/transpept-like"/>
</dbReference>
<protein>
    <recommendedName>
        <fullName evidence="5">PASTA domain-containing protein</fullName>
    </recommendedName>
</protein>
<dbReference type="InterPro" id="IPR005311">
    <property type="entry name" value="PBP_dimer"/>
</dbReference>
<dbReference type="CDD" id="cd06575">
    <property type="entry name" value="PASTA_Pbp2x-like_2"/>
    <property type="match status" value="1"/>
</dbReference>
<dbReference type="PANTHER" id="PTHR30627:SF1">
    <property type="entry name" value="PEPTIDOGLYCAN D,D-TRANSPEPTIDASE FTSI"/>
    <property type="match status" value="1"/>
</dbReference>
<dbReference type="PROSITE" id="PS51178">
    <property type="entry name" value="PASTA"/>
    <property type="match status" value="1"/>
</dbReference>
<evidence type="ECO:0000259" key="5">
    <source>
        <dbReference type="PROSITE" id="PS51178"/>
    </source>
</evidence>
<feature type="transmembrane region" description="Helical" evidence="4">
    <location>
        <begin position="12"/>
        <end position="32"/>
    </location>
</feature>
<dbReference type="OrthoDB" id="9804124at2"/>
<dbReference type="Gene3D" id="3.30.450.330">
    <property type="match status" value="1"/>
</dbReference>
<dbReference type="Pfam" id="PF03793">
    <property type="entry name" value="PASTA"/>
    <property type="match status" value="1"/>
</dbReference>
<dbReference type="InterPro" id="IPR050515">
    <property type="entry name" value="Beta-lactam/transpept"/>
</dbReference>
<dbReference type="Pfam" id="PF03717">
    <property type="entry name" value="PBP_dimer"/>
    <property type="match status" value="1"/>
</dbReference>
<keyword evidence="7" id="KW-1185">Reference proteome</keyword>
<feature type="domain" description="PASTA" evidence="5">
    <location>
        <begin position="596"/>
        <end position="654"/>
    </location>
</feature>
<proteinExistence type="predicted"/>
<keyword evidence="2" id="KW-0121">Carboxypeptidase</keyword>
<name>A0A2S8A7D0_9FLAO</name>